<dbReference type="AlphaFoldDB" id="A0AAD5UZA6"/>
<proteinExistence type="predicted"/>
<protein>
    <submittedName>
        <fullName evidence="2">Uncharacterized protein</fullName>
    </submittedName>
</protein>
<sequence length="71" mass="7770">MSLPATPNTEGMKTPSMQQALQRLQRENSSESAVIMEAQHARSAPASRLTVARKVTITRARARLVPVTNLL</sequence>
<dbReference type="EMBL" id="JANAWD010000311">
    <property type="protein sequence ID" value="KAJ3481653.1"/>
    <property type="molecule type" value="Genomic_DNA"/>
</dbReference>
<evidence type="ECO:0000256" key="1">
    <source>
        <dbReference type="SAM" id="MobiDB-lite"/>
    </source>
</evidence>
<dbReference type="Proteomes" id="UP001212997">
    <property type="component" value="Unassembled WGS sequence"/>
</dbReference>
<comment type="caution">
    <text evidence="2">The sequence shown here is derived from an EMBL/GenBank/DDBJ whole genome shotgun (WGS) entry which is preliminary data.</text>
</comment>
<evidence type="ECO:0000313" key="3">
    <source>
        <dbReference type="Proteomes" id="UP001212997"/>
    </source>
</evidence>
<organism evidence="2 3">
    <name type="scientific">Meripilus lineatus</name>
    <dbReference type="NCBI Taxonomy" id="2056292"/>
    <lineage>
        <taxon>Eukaryota</taxon>
        <taxon>Fungi</taxon>
        <taxon>Dikarya</taxon>
        <taxon>Basidiomycota</taxon>
        <taxon>Agaricomycotina</taxon>
        <taxon>Agaricomycetes</taxon>
        <taxon>Polyporales</taxon>
        <taxon>Meripilaceae</taxon>
        <taxon>Meripilus</taxon>
    </lineage>
</organism>
<evidence type="ECO:0000313" key="2">
    <source>
        <dbReference type="EMBL" id="KAJ3481653.1"/>
    </source>
</evidence>
<keyword evidence="3" id="KW-1185">Reference proteome</keyword>
<feature type="compositionally biased region" description="Polar residues" evidence="1">
    <location>
        <begin position="1"/>
        <end position="22"/>
    </location>
</feature>
<reference evidence="2" key="1">
    <citation type="submission" date="2022-07" db="EMBL/GenBank/DDBJ databases">
        <title>Genome Sequence of Physisporinus lineatus.</title>
        <authorList>
            <person name="Buettner E."/>
        </authorList>
    </citation>
    <scope>NUCLEOTIDE SEQUENCE</scope>
    <source>
        <strain evidence="2">VT162</strain>
    </source>
</reference>
<accession>A0AAD5UZA6</accession>
<gene>
    <name evidence="2" type="ORF">NLI96_g7516</name>
</gene>
<name>A0AAD5UZA6_9APHY</name>
<feature type="region of interest" description="Disordered" evidence="1">
    <location>
        <begin position="1"/>
        <end position="48"/>
    </location>
</feature>